<gene>
    <name evidence="1" type="ORF">QUE93_07210</name>
</gene>
<protein>
    <submittedName>
        <fullName evidence="1">Uncharacterized protein</fullName>
    </submittedName>
</protein>
<name>A0ABT7RZR1_9LACO</name>
<dbReference type="RefSeq" id="WP_289456636.1">
    <property type="nucleotide sequence ID" value="NZ_JAUCAQ010000014.1"/>
</dbReference>
<proteinExistence type="predicted"/>
<keyword evidence="2" id="KW-1185">Reference proteome</keyword>
<evidence type="ECO:0000313" key="2">
    <source>
        <dbReference type="Proteomes" id="UP001242903"/>
    </source>
</evidence>
<evidence type="ECO:0000313" key="1">
    <source>
        <dbReference type="EMBL" id="MDM7646802.1"/>
    </source>
</evidence>
<comment type="caution">
    <text evidence="1">The sequence shown here is derived from an EMBL/GenBank/DDBJ whole genome shotgun (WGS) entry which is preliminary data.</text>
</comment>
<sequence length="127" mass="14811">MWVRVSKKLFEEWKENGNIFNDGKYGMNGYYYLGHPDSNIIVKDYEQKKEEIDEDNSSDLINLGDFGKGHTPHLHILQFTEEGKTGSKYQIEFKDFNEDISVETISKYTAEKSLEVGKPLVYLRHIV</sequence>
<dbReference type="Proteomes" id="UP001242903">
    <property type="component" value="Unassembled WGS sequence"/>
</dbReference>
<reference evidence="1 2" key="1">
    <citation type="submission" date="2023-06" db="EMBL/GenBank/DDBJ databases">
        <title>Draft Genome Sequences of lactic acid bacteria strains isolated from fermented milk products.</title>
        <authorList>
            <person name="Elcheninov A.G."/>
            <person name="Klyukina A."/>
            <person name="Zayulina K.S."/>
            <person name="Gavirova L.A."/>
            <person name="Shcherbakova P.A."/>
            <person name="Shestakov A.I."/>
            <person name="Kublanov I.V."/>
            <person name="Kochetkova T.V."/>
        </authorList>
    </citation>
    <scope>NUCLEOTIDE SEQUENCE [LARGE SCALE GENOMIC DNA]</scope>
    <source>
        <strain evidence="1 2">TOM.81</strain>
    </source>
</reference>
<organism evidence="1 2">
    <name type="scientific">Leuconostoc falkenbergense</name>
    <dbReference type="NCBI Taxonomy" id="2766470"/>
    <lineage>
        <taxon>Bacteria</taxon>
        <taxon>Bacillati</taxon>
        <taxon>Bacillota</taxon>
        <taxon>Bacilli</taxon>
        <taxon>Lactobacillales</taxon>
        <taxon>Lactobacillaceae</taxon>
        <taxon>Leuconostoc</taxon>
    </lineage>
</organism>
<accession>A0ABT7RZR1</accession>
<dbReference type="EMBL" id="JAUCAQ010000014">
    <property type="protein sequence ID" value="MDM7646802.1"/>
    <property type="molecule type" value="Genomic_DNA"/>
</dbReference>